<sequence length="128" mass="14268">MKKTPRFVPSFVLGLVLAVVFSLSGCAQKSVIVSKGSPEEREDYQGMTFLGSDRSCPVYRGLCGGDLREILAQSDLSLEQQEEFYQLVCGEKCSVKGCYEFFNALPDDARVSLIRAFEFYGYHVHGYG</sequence>
<accession>A0A6N9TQT4</accession>
<evidence type="ECO:0000313" key="1">
    <source>
        <dbReference type="EMBL" id="NDY43428.1"/>
    </source>
</evidence>
<organism evidence="1 2">
    <name type="scientific">Dissulfurirhabdus thermomarina</name>
    <dbReference type="NCBI Taxonomy" id="1765737"/>
    <lineage>
        <taxon>Bacteria</taxon>
        <taxon>Deltaproteobacteria</taxon>
        <taxon>Dissulfurirhabdaceae</taxon>
        <taxon>Dissulfurirhabdus</taxon>
    </lineage>
</organism>
<dbReference type="Proteomes" id="UP000469346">
    <property type="component" value="Unassembled WGS sequence"/>
</dbReference>
<name>A0A6N9TQT4_DISTH</name>
<reference evidence="1 2" key="1">
    <citation type="submission" date="2020-02" db="EMBL/GenBank/DDBJ databases">
        <title>Comparative genomics of sulfur disproportionating microorganisms.</title>
        <authorList>
            <person name="Ward L.M."/>
            <person name="Bertran E."/>
            <person name="Johnston D.T."/>
        </authorList>
    </citation>
    <scope>NUCLEOTIDE SEQUENCE [LARGE SCALE GENOMIC DNA]</scope>
    <source>
        <strain evidence="1 2">DSM 100025</strain>
    </source>
</reference>
<proteinExistence type="predicted"/>
<dbReference type="AlphaFoldDB" id="A0A6N9TQT4"/>
<keyword evidence="2" id="KW-1185">Reference proteome</keyword>
<dbReference type="PROSITE" id="PS51257">
    <property type="entry name" value="PROKAR_LIPOPROTEIN"/>
    <property type="match status" value="1"/>
</dbReference>
<dbReference type="EMBL" id="JAAGRR010000169">
    <property type="protein sequence ID" value="NDY43428.1"/>
    <property type="molecule type" value="Genomic_DNA"/>
</dbReference>
<protein>
    <recommendedName>
        <fullName evidence="3">Lipoprotein</fullName>
    </recommendedName>
</protein>
<evidence type="ECO:0000313" key="2">
    <source>
        <dbReference type="Proteomes" id="UP000469346"/>
    </source>
</evidence>
<dbReference type="RefSeq" id="WP_163299611.1">
    <property type="nucleotide sequence ID" value="NZ_JAAGRR010000169.1"/>
</dbReference>
<gene>
    <name evidence="1" type="ORF">G3N55_11320</name>
</gene>
<evidence type="ECO:0008006" key="3">
    <source>
        <dbReference type="Google" id="ProtNLM"/>
    </source>
</evidence>
<comment type="caution">
    <text evidence="1">The sequence shown here is derived from an EMBL/GenBank/DDBJ whole genome shotgun (WGS) entry which is preliminary data.</text>
</comment>